<name>A0ABU1QMY0_9BACL</name>
<dbReference type="SMART" id="SM00382">
    <property type="entry name" value="AAA"/>
    <property type="match status" value="2"/>
</dbReference>
<dbReference type="PROSITE" id="PS00211">
    <property type="entry name" value="ABC_TRANSPORTER_1"/>
    <property type="match status" value="1"/>
</dbReference>
<dbReference type="CDD" id="cd03225">
    <property type="entry name" value="ABC_cobalt_CbiO_domain1"/>
    <property type="match status" value="2"/>
</dbReference>
<sequence>MAMHVVISSTMGIEDISVMIEHSDYNSSRKIAVSLKNFGYRYDDQVEPALHGLTLDIAVGEHVAIVGASGSGKSTLCQLLHGGLSRSGEGERTGELTVYGMDPDIADLATVATTVGVVLQDPDAQLVQGIVEDEIAFGPENLRVPPTEIAQRIAAALEAVGLAPERDSFVRRLSGGQRQRTAIAAVLALEAPLVVFDDAAAQLDPPAVRDFVELCRRLHAAGRTVVTASGRIDDGVRAAQRVIVLKGGTVQLQGPPETLLREHGAQLAALGLLPSSAGRGDMTGEPEVNPGSAADRAGQPLLEVKGLTFTYPGSQRAALKGVSLALAPGERAVLLGENGSGKTTLGKLLMGLLPAPKGCMRWEGQDMAKLPIHQLAAGIGYVFQQPEHQFAAATVWEECLYSVRAKLGLRTGEPVPAAYVERAQRLLAAARLEHRLDASPYLLSGGEKRLLSVAAQFILPKKLYILDEPTAGTDYEGARILLRMCTEQSAEGAAFLVITHDMQVAESFASDVLCMEEGHLYKVENSEIYHTITVDKN</sequence>
<evidence type="ECO:0000256" key="8">
    <source>
        <dbReference type="ARBA" id="ARBA00023136"/>
    </source>
</evidence>
<keyword evidence="5" id="KW-0547">Nucleotide-binding</keyword>
<keyword evidence="3" id="KW-0813">Transport</keyword>
<organism evidence="10 11">
    <name type="scientific">Paenibacillus peoriae</name>
    <dbReference type="NCBI Taxonomy" id="59893"/>
    <lineage>
        <taxon>Bacteria</taxon>
        <taxon>Bacillati</taxon>
        <taxon>Bacillota</taxon>
        <taxon>Bacilli</taxon>
        <taxon>Bacillales</taxon>
        <taxon>Paenibacillaceae</taxon>
        <taxon>Paenibacillus</taxon>
    </lineage>
</organism>
<reference evidence="10 11" key="1">
    <citation type="submission" date="2023-07" db="EMBL/GenBank/DDBJ databases">
        <title>Sorghum-associated microbial communities from plants grown in Nebraska, USA.</title>
        <authorList>
            <person name="Schachtman D."/>
        </authorList>
    </citation>
    <scope>NUCLEOTIDE SEQUENCE [LARGE SCALE GENOMIC DNA]</scope>
    <source>
        <strain evidence="10 11">BE143</strain>
    </source>
</reference>
<gene>
    <name evidence="10" type="ORF">J2W98_005306</name>
</gene>
<keyword evidence="10" id="KW-0378">Hydrolase</keyword>
<dbReference type="GO" id="GO:0016787">
    <property type="term" value="F:hydrolase activity"/>
    <property type="evidence" value="ECO:0007669"/>
    <property type="project" value="UniProtKB-KW"/>
</dbReference>
<keyword evidence="11" id="KW-1185">Reference proteome</keyword>
<feature type="domain" description="ABC transporter" evidence="9">
    <location>
        <begin position="33"/>
        <end position="272"/>
    </location>
</feature>
<keyword evidence="6 10" id="KW-0067">ATP-binding</keyword>
<evidence type="ECO:0000256" key="6">
    <source>
        <dbReference type="ARBA" id="ARBA00022840"/>
    </source>
</evidence>
<dbReference type="InterPro" id="IPR050095">
    <property type="entry name" value="ECF_ABC_transporter_ATP-bd"/>
</dbReference>
<proteinExistence type="inferred from homology"/>
<keyword evidence="8" id="KW-0472">Membrane</keyword>
<dbReference type="EC" id="3.6.3.-" evidence="10"/>
<dbReference type="Gene3D" id="3.40.50.300">
    <property type="entry name" value="P-loop containing nucleotide triphosphate hydrolases"/>
    <property type="match status" value="2"/>
</dbReference>
<evidence type="ECO:0000256" key="1">
    <source>
        <dbReference type="ARBA" id="ARBA00004202"/>
    </source>
</evidence>
<dbReference type="SUPFAM" id="SSF52540">
    <property type="entry name" value="P-loop containing nucleoside triphosphate hydrolases"/>
    <property type="match status" value="2"/>
</dbReference>
<comment type="subcellular location">
    <subcellularLocation>
        <location evidence="1">Cell membrane</location>
        <topology evidence="1">Peripheral membrane protein</topology>
    </subcellularLocation>
</comment>
<dbReference type="PROSITE" id="PS50893">
    <property type="entry name" value="ABC_TRANSPORTER_2"/>
    <property type="match status" value="2"/>
</dbReference>
<dbReference type="PANTHER" id="PTHR43553:SF24">
    <property type="entry name" value="ENERGY-COUPLING FACTOR TRANSPORTER ATP-BINDING PROTEIN ECFA1"/>
    <property type="match status" value="1"/>
</dbReference>
<keyword evidence="7" id="KW-1278">Translocase</keyword>
<accession>A0ABU1QMY0</accession>
<evidence type="ECO:0000256" key="4">
    <source>
        <dbReference type="ARBA" id="ARBA00022475"/>
    </source>
</evidence>
<evidence type="ECO:0000256" key="3">
    <source>
        <dbReference type="ARBA" id="ARBA00022448"/>
    </source>
</evidence>
<evidence type="ECO:0000259" key="9">
    <source>
        <dbReference type="PROSITE" id="PS50893"/>
    </source>
</evidence>
<dbReference type="InterPro" id="IPR017871">
    <property type="entry name" value="ABC_transporter-like_CS"/>
</dbReference>
<evidence type="ECO:0000256" key="7">
    <source>
        <dbReference type="ARBA" id="ARBA00022967"/>
    </source>
</evidence>
<dbReference type="Pfam" id="PF00005">
    <property type="entry name" value="ABC_tran"/>
    <property type="match status" value="2"/>
</dbReference>
<evidence type="ECO:0000256" key="2">
    <source>
        <dbReference type="ARBA" id="ARBA00005417"/>
    </source>
</evidence>
<keyword evidence="4" id="KW-1003">Cell membrane</keyword>
<dbReference type="InterPro" id="IPR003593">
    <property type="entry name" value="AAA+_ATPase"/>
</dbReference>
<dbReference type="InterPro" id="IPR015856">
    <property type="entry name" value="ABC_transpr_CbiO/EcfA_su"/>
</dbReference>
<comment type="similarity">
    <text evidence="2">Belongs to the ABC transporter superfamily.</text>
</comment>
<dbReference type="EMBL" id="JAVDUG010000011">
    <property type="protein sequence ID" value="MDR6780996.1"/>
    <property type="molecule type" value="Genomic_DNA"/>
</dbReference>
<feature type="domain" description="ABC transporter" evidence="9">
    <location>
        <begin position="302"/>
        <end position="534"/>
    </location>
</feature>
<evidence type="ECO:0000313" key="10">
    <source>
        <dbReference type="EMBL" id="MDR6780996.1"/>
    </source>
</evidence>
<dbReference type="InterPro" id="IPR003439">
    <property type="entry name" value="ABC_transporter-like_ATP-bd"/>
</dbReference>
<comment type="caution">
    <text evidence="10">The sequence shown here is derived from an EMBL/GenBank/DDBJ whole genome shotgun (WGS) entry which is preliminary data.</text>
</comment>
<protein>
    <submittedName>
        <fullName evidence="10">Energy-coupling factor transport system ATP-binding protein</fullName>
        <ecNumber evidence="10">3.6.3.-</ecNumber>
    </submittedName>
</protein>
<evidence type="ECO:0000256" key="5">
    <source>
        <dbReference type="ARBA" id="ARBA00022741"/>
    </source>
</evidence>
<dbReference type="PANTHER" id="PTHR43553">
    <property type="entry name" value="HEAVY METAL TRANSPORTER"/>
    <property type="match status" value="1"/>
</dbReference>
<dbReference type="GO" id="GO:0005524">
    <property type="term" value="F:ATP binding"/>
    <property type="evidence" value="ECO:0007669"/>
    <property type="project" value="UniProtKB-KW"/>
</dbReference>
<dbReference type="Proteomes" id="UP001266807">
    <property type="component" value="Unassembled WGS sequence"/>
</dbReference>
<dbReference type="InterPro" id="IPR027417">
    <property type="entry name" value="P-loop_NTPase"/>
</dbReference>
<evidence type="ECO:0000313" key="11">
    <source>
        <dbReference type="Proteomes" id="UP001266807"/>
    </source>
</evidence>